<dbReference type="EMBL" id="AABFVG010000002">
    <property type="protein sequence ID" value="EAH2281024.1"/>
    <property type="molecule type" value="Genomic_DNA"/>
</dbReference>
<dbReference type="Proteomes" id="UP000843775">
    <property type="component" value="Unassembled WGS sequence"/>
</dbReference>
<dbReference type="EMBL" id="AALAQH010000001">
    <property type="protein sequence ID" value="ECX6923653.1"/>
    <property type="molecule type" value="Genomic_DNA"/>
</dbReference>
<evidence type="ECO:0000313" key="27">
    <source>
        <dbReference type="Proteomes" id="UP000427828"/>
    </source>
</evidence>
<dbReference type="Proteomes" id="UP000530452">
    <property type="component" value="Unassembled WGS sequence"/>
</dbReference>
<evidence type="ECO:0000313" key="23">
    <source>
        <dbReference type="Proteomes" id="UP000358545"/>
    </source>
</evidence>
<dbReference type="Proteomes" id="UP000403352">
    <property type="component" value="Unassembled WGS sequence"/>
</dbReference>
<reference evidence="15 29" key="6">
    <citation type="submission" date="2019-08" db="EMBL/GenBank/DDBJ databases">
        <authorList>
            <person name="Ashton P.M."/>
            <person name="Dallman T."/>
            <person name="Nair S."/>
            <person name="De Pinna E."/>
            <person name="Peters T."/>
            <person name="Grant K."/>
        </authorList>
    </citation>
    <scope>NUCLEOTIDE SEQUENCE [LARGE SCALE GENOMIC DNA]</scope>
    <source>
        <strain evidence="10 35">282333</strain>
        <strain evidence="11 34">282352</strain>
        <strain evidence="9 36">289003</strain>
        <strain evidence="15 29">788324</strain>
        <strain evidence="5">RL15000286</strain>
    </source>
</reference>
<dbReference type="SMART" id="SM00530">
    <property type="entry name" value="HTH_XRE"/>
    <property type="match status" value="1"/>
</dbReference>
<evidence type="ECO:0000313" key="13">
    <source>
        <dbReference type="EMBL" id="ECX6923653.1"/>
    </source>
</evidence>
<dbReference type="EMBL" id="QDAY01000001">
    <property type="protein sequence ID" value="KAA9453289.1"/>
    <property type="molecule type" value="Genomic_DNA"/>
</dbReference>
<evidence type="ECO:0000313" key="10">
    <source>
        <dbReference type="EMBL" id="EAH2281024.1"/>
    </source>
</evidence>
<evidence type="ECO:0000313" key="36">
    <source>
        <dbReference type="Proteomes" id="UP000546397"/>
    </source>
</evidence>
<dbReference type="InterPro" id="IPR053163">
    <property type="entry name" value="HTH-type_regulator_Rgg"/>
</dbReference>
<dbReference type="Proteomes" id="UP000489121">
    <property type="component" value="Unassembled WGS sequence"/>
</dbReference>
<dbReference type="EMBL" id="AANEHK010000004">
    <property type="protein sequence ID" value="EDO0985571.1"/>
    <property type="molecule type" value="Genomic_DNA"/>
</dbReference>
<dbReference type="Proteomes" id="UP000379076">
    <property type="component" value="Unassembled WGS sequence"/>
</dbReference>
<feature type="domain" description="HTH cro/C1-type" evidence="1">
    <location>
        <begin position="8"/>
        <end position="61"/>
    </location>
</feature>
<dbReference type="Proteomes" id="UP000467536">
    <property type="component" value="Unassembled WGS sequence"/>
</dbReference>
<dbReference type="EMBL" id="DAAEEB010000005">
    <property type="protein sequence ID" value="HAA8053297.1"/>
    <property type="molecule type" value="Genomic_DNA"/>
</dbReference>
<dbReference type="Proteomes" id="UP000427828">
    <property type="component" value="Unassembled WGS sequence"/>
</dbReference>
<dbReference type="Proteomes" id="UP000528151">
    <property type="component" value="Unassembled WGS sequence"/>
</dbReference>
<gene>
    <name evidence="6" type="ORF">A8L61_14295</name>
    <name evidence="4" type="ORF">ART25_00125</name>
    <name evidence="2" type="ORF">ARY78_02890</name>
    <name evidence="13" type="ORF">BCZ19_03150</name>
    <name evidence="7" type="ORF">CA369_03300</name>
    <name evidence="8" type="ORF">CW845_10485</name>
    <name evidence="10" type="ORF">D4920_02970</name>
    <name evidence="9" type="ORF">D4B11_11995</name>
    <name evidence="11" type="ORF">D5N24_00280</name>
    <name evidence="20" type="ORF">DCK61_02210</name>
    <name evidence="21" type="ORF">DYZ80_00571</name>
    <name evidence="5" type="ORF">E1W56_01245</name>
    <name evidence="12" type="ORF">E5F58_03155</name>
    <name evidence="14" type="ORF">F6515_13175</name>
    <name evidence="15" type="ORF">FV747_06100</name>
    <name evidence="16" type="ORF">GHH22_09025</name>
    <name evidence="18" type="ORF">GI949_11115</name>
    <name evidence="17" type="ORF">GYR60_13655</name>
    <name evidence="19" type="ORF">HQN34_000328</name>
    <name evidence="3" type="ORF">QD52_02925</name>
</gene>
<dbReference type="EMBL" id="AABBZO010000002">
    <property type="protein sequence ID" value="EAG4461304.1"/>
    <property type="molecule type" value="Genomic_DNA"/>
</dbReference>
<evidence type="ECO:0000313" key="12">
    <source>
        <dbReference type="EMBL" id="EAH4240996.1"/>
    </source>
</evidence>
<accession>A0A0B8R7Q6</accession>
<reference evidence="37 38" key="2">
    <citation type="journal article" date="2018" name="Genome Biol.">
        <title>SKESA: strategic k-mer extension for scrupulous assemblies.</title>
        <authorList>
            <person name="Souvorov A."/>
            <person name="Agarwala R."/>
            <person name="Lipman D.J."/>
        </authorList>
    </citation>
    <scope>NUCLEOTIDE SEQUENCE [LARGE SCALE GENOMIC DNA]</scope>
    <source>
        <strain evidence="16">09CEB371LM</strain>
        <strain evidence="19">2017-325981-023-01</strain>
        <strain evidence="17 37">CFIAFB20130012</strain>
        <strain evidence="18 39">DMG1500109</strain>
    </source>
</reference>
<dbReference type="Proteomes" id="UP000533021">
    <property type="component" value="Unassembled WGS sequence"/>
</dbReference>
<dbReference type="InterPro" id="IPR010982">
    <property type="entry name" value="Lambda_DNA-bd_dom_sf"/>
</dbReference>
<reference evidence="21 22" key="1">
    <citation type="journal article" date="2018" name="BMC Genomics">
        <title>Genes significantly associated with lineage II food isolates of Listeria monocytogenes.</title>
        <authorList>
            <person name="Pirone-Davies C."/>
            <person name="Chen Y."/>
            <person name="Pightling A."/>
            <person name="Ryan G."/>
            <person name="Wang Y."/>
            <person name="Yao K."/>
            <person name="Hoffmann M."/>
            <person name="Allard M.W."/>
        </authorList>
    </citation>
    <scope>NUCLEOTIDE SEQUENCE [LARGE SCALE GENOMIC DNA]</scope>
    <source>
        <strain evidence="21 22">PNUSAL000550</strain>
    </source>
</reference>
<evidence type="ECO:0000313" key="21">
    <source>
        <dbReference type="EMBL" id="RKA11039.1"/>
    </source>
</evidence>
<dbReference type="EMBL" id="AAAQQZ010000001">
    <property type="protein sequence ID" value="EAE1337328.1"/>
    <property type="molecule type" value="Genomic_DNA"/>
</dbReference>
<reference evidence="24 25" key="4">
    <citation type="submission" date="2018-06" db="EMBL/GenBank/DDBJ databases">
        <authorList>
            <consortium name="GenomeTrakr: Next Generation Sequencing Network for Food Pathogen Tracability"/>
        </authorList>
    </citation>
    <scope>NUCLEOTIDE SEQUENCE [LARGE SCALE GENOMIC DNA]</scope>
    <source>
        <strain evidence="7 33">CFSAN063727</strain>
        <strain evidence="4 25">FDA00006494</strain>
        <strain evidence="2 24">FDA00007096</strain>
        <strain evidence="3 26">FDA00008584</strain>
        <strain evidence="13 27">FLAG-51482A</strain>
        <strain evidence="12 32">LS1344</strain>
    </source>
</reference>
<dbReference type="EMBL" id="AAAIXK010000001">
    <property type="protein sequence ID" value="EAC5549375.1"/>
    <property type="molecule type" value="Genomic_DNA"/>
</dbReference>
<dbReference type="Gene3D" id="1.25.40.10">
    <property type="entry name" value="Tetratricopeptide repeat domain"/>
    <property type="match status" value="1"/>
</dbReference>
<dbReference type="EMBL" id="AABAGT010000028">
    <property type="protein sequence ID" value="EAG0868438.1"/>
    <property type="molecule type" value="Genomic_DNA"/>
</dbReference>
<reference evidence="8 31" key="5">
    <citation type="submission" date="2019-04" db="EMBL/GenBank/DDBJ databases">
        <authorList>
            <consortium name="GenomeTrakr network: Whole genome sequencing for foodborne pathogen traceback"/>
        </authorList>
    </citation>
    <scope>NUCLEOTIDE SEQUENCE [LARGE SCALE GENOMIC DNA]</scope>
    <source>
        <strain evidence="8 31">CFSAN072474</strain>
    </source>
</reference>
<dbReference type="Pfam" id="PF21259">
    <property type="entry name" value="Rgg_C"/>
    <property type="match status" value="1"/>
</dbReference>
<dbReference type="Proteomes" id="UP000393182">
    <property type="component" value="Unassembled WGS sequence"/>
</dbReference>
<dbReference type="OMA" id="CIYNESA"/>
<dbReference type="CDD" id="cd00093">
    <property type="entry name" value="HTH_XRE"/>
    <property type="match status" value="1"/>
</dbReference>
<dbReference type="Proteomes" id="UP000522199">
    <property type="component" value="Unassembled WGS sequence"/>
</dbReference>
<dbReference type="EMBL" id="DAAIHR010000016">
    <property type="protein sequence ID" value="HAB8399571.1"/>
    <property type="molecule type" value="Genomic_DNA"/>
</dbReference>
<evidence type="ECO:0000259" key="1">
    <source>
        <dbReference type="PROSITE" id="PS50943"/>
    </source>
</evidence>
<comment type="caution">
    <text evidence="4">The sequence shown here is derived from an EMBL/GenBank/DDBJ whole genome shotgun (WGS) entry which is preliminary data.</text>
</comment>
<dbReference type="EMBL" id="AABGHY010000001">
    <property type="protein sequence ID" value="EAH3292820.1"/>
    <property type="molecule type" value="Genomic_DNA"/>
</dbReference>
<evidence type="ECO:0000313" key="20">
    <source>
        <dbReference type="EMBL" id="KAA9453289.1"/>
    </source>
</evidence>
<evidence type="ECO:0000313" key="11">
    <source>
        <dbReference type="EMBL" id="EAH3292820.1"/>
    </source>
</evidence>
<dbReference type="EMBL" id="AABGUK010000001">
    <property type="protein sequence ID" value="EAH4240996.1"/>
    <property type="molecule type" value="Genomic_DNA"/>
</dbReference>
<evidence type="ECO:0000313" key="22">
    <source>
        <dbReference type="Proteomes" id="UP000272537"/>
    </source>
</evidence>
<dbReference type="EMBL" id="AALGDA010000059">
    <property type="protein sequence ID" value="ECY9783937.1"/>
    <property type="molecule type" value="Genomic_DNA"/>
</dbReference>
<dbReference type="Proteomes" id="UP000272537">
    <property type="component" value="Unassembled WGS sequence"/>
</dbReference>
<evidence type="ECO:0000313" key="24">
    <source>
        <dbReference type="Proteomes" id="UP000365297"/>
    </source>
</evidence>
<evidence type="ECO:0000313" key="14">
    <source>
        <dbReference type="EMBL" id="ECY9783937.1"/>
    </source>
</evidence>
<dbReference type="Proteomes" id="UP000843503">
    <property type="component" value="Unassembled WGS sequence"/>
</dbReference>
<dbReference type="Proteomes" id="UP000840197">
    <property type="component" value="Unassembled WGS sequence"/>
</dbReference>
<evidence type="ECO:0000313" key="9">
    <source>
        <dbReference type="EMBL" id="EAG9520494.1"/>
    </source>
</evidence>
<reference evidence="20 28" key="3">
    <citation type="submission" date="2018-04" db="EMBL/GenBank/DDBJ databases">
        <title>Genome Analysis of a Prevalent Clone of Listeria monocytogenes Sequence Type 87 in China.</title>
        <authorList>
            <person name="Wang Y."/>
        </authorList>
    </citation>
    <scope>NUCLEOTIDE SEQUENCE [LARGE SCALE GENOMIC DNA]</scope>
    <source>
        <strain evidence="20 28">ICDC_LM1523</strain>
    </source>
</reference>
<dbReference type="RefSeq" id="WP_003727220.1">
    <property type="nucleotide sequence ID" value="NC_021825.2"/>
</dbReference>
<dbReference type="EMBL" id="AABEKY010000005">
    <property type="protein sequence ID" value="EAG9387911.1"/>
    <property type="molecule type" value="Genomic_DNA"/>
</dbReference>
<dbReference type="AlphaFoldDB" id="A0A0B8R7Q6"/>
<evidence type="ECO:0000313" key="15">
    <source>
        <dbReference type="EMBL" id="EDO0985571.1"/>
    </source>
</evidence>
<evidence type="ECO:0000313" key="35">
    <source>
        <dbReference type="Proteomes" id="UP000533021"/>
    </source>
</evidence>
<dbReference type="KEGG" id="lmok:CQ02_03540"/>
<evidence type="ECO:0000313" key="17">
    <source>
        <dbReference type="EMBL" id="HAB8399571.1"/>
    </source>
</evidence>
<dbReference type="InterPro" id="IPR001387">
    <property type="entry name" value="Cro/C1-type_HTH"/>
</dbReference>
<dbReference type="InterPro" id="IPR010057">
    <property type="entry name" value="Transcription_activator_Rgg_C"/>
</dbReference>
<name>A0A0B8R7Q6_LISMN</name>
<dbReference type="EMBL" id="DAAJZA010000007">
    <property type="protein sequence ID" value="HAC1755515.1"/>
    <property type="molecule type" value="Genomic_DNA"/>
</dbReference>
<evidence type="ECO:0000313" key="16">
    <source>
        <dbReference type="EMBL" id="HAA8053297.1"/>
    </source>
</evidence>
<evidence type="ECO:0000313" key="39">
    <source>
        <dbReference type="Proteomes" id="UP000843775"/>
    </source>
</evidence>
<dbReference type="PANTHER" id="PTHR37038:SF12">
    <property type="entry name" value="TRANSCRIPTIONAL REGULATOR"/>
    <property type="match status" value="1"/>
</dbReference>
<dbReference type="Proteomes" id="UP000365297">
    <property type="component" value="Unassembled WGS sequence"/>
</dbReference>
<reference evidence="16" key="8">
    <citation type="submission" date="2019-10" db="EMBL/GenBank/DDBJ databases">
        <authorList>
            <consortium name="NCBI Pathogen Detection Project"/>
        </authorList>
    </citation>
    <scope>NUCLEOTIDE SEQUENCE</scope>
    <source>
        <strain evidence="16">09CEB371LM</strain>
        <strain evidence="19">2017-325981-023-01</strain>
        <strain evidence="17">CFIAFB20130012</strain>
        <strain evidence="18">DMG1500109</strain>
    </source>
</reference>
<evidence type="ECO:0000313" key="4">
    <source>
        <dbReference type="EMBL" id="EAE1337328.1"/>
    </source>
</evidence>
<dbReference type="PANTHER" id="PTHR37038">
    <property type="entry name" value="TRANSCRIPTIONAL REGULATOR-RELATED"/>
    <property type="match status" value="1"/>
</dbReference>
<organism evidence="4 25">
    <name type="scientific">Listeria monocytogenes</name>
    <dbReference type="NCBI Taxonomy" id="1639"/>
    <lineage>
        <taxon>Bacteria</taxon>
        <taxon>Bacillati</taxon>
        <taxon>Bacillota</taxon>
        <taxon>Bacilli</taxon>
        <taxon>Bacillales</taxon>
        <taxon>Listeriaceae</taxon>
        <taxon>Listeria</taxon>
    </lineage>
</organism>
<dbReference type="EMBL" id="AABEMN010000018">
    <property type="protein sequence ID" value="EAG9520494.1"/>
    <property type="molecule type" value="Genomic_DNA"/>
</dbReference>
<evidence type="ECO:0000313" key="19">
    <source>
        <dbReference type="EMBL" id="HAJ9592162.1"/>
    </source>
</evidence>
<dbReference type="EMBL" id="DABJAN010000001">
    <property type="protein sequence ID" value="HAJ9592162.1"/>
    <property type="molecule type" value="Genomic_DNA"/>
</dbReference>
<evidence type="ECO:0000313" key="6">
    <source>
        <dbReference type="EMBL" id="EAG0868438.1"/>
    </source>
</evidence>
<dbReference type="GO" id="GO:0003677">
    <property type="term" value="F:DNA binding"/>
    <property type="evidence" value="ECO:0007669"/>
    <property type="project" value="InterPro"/>
</dbReference>
<evidence type="ECO:0000313" key="2">
    <source>
        <dbReference type="EMBL" id="EAC5549375.1"/>
    </source>
</evidence>
<evidence type="ECO:0000313" key="33">
    <source>
        <dbReference type="Proteomes" id="UP000528151"/>
    </source>
</evidence>
<proteinExistence type="predicted"/>
<dbReference type="Proteomes" id="UP000460224">
    <property type="component" value="Unassembled WGS sequence"/>
</dbReference>
<reference evidence="14 30" key="7">
    <citation type="submission" date="2019-09" db="EMBL/GenBank/DDBJ databases">
        <authorList>
            <consortium name="PulseNet: The National Subtyping Network for Foodborne Disease Surveillance"/>
            <person name="Tarr C.L."/>
            <person name="Trees E."/>
            <person name="Katz L.S."/>
            <person name="Carleton-Romer H.A."/>
            <person name="Stroika S."/>
            <person name="Kucerova Z."/>
            <person name="Roache K.F."/>
            <person name="Sabol A.L."/>
            <person name="Besser J."/>
            <person name="Gerner-Smidt P."/>
        </authorList>
    </citation>
    <scope>NUCLEOTIDE SEQUENCE [LARGE SCALE GENOMIC DNA]</scope>
    <source>
        <strain evidence="6 23">PNUSAL002180</strain>
        <strain evidence="14 30">PNUSAL005692</strain>
    </source>
</reference>
<sequence>MVGYGKTVRDIRTSKGIHQKDLYDNIISKSFAIEFEKGKHDITLTLFEKILKRMNMDLDEFFYIHRELSVSAEKNYLCMNQERGNIYDLASLELLYNELSKHNGELVEVWKAFVRSRIKLVEHLFKYHEFTVDVITPKDKCTIQKYLFSIDTWTLEELKICANSIYFFEEDLQIQFLNQVIKAIHSYKNYDRARRVLCTLLINTIEMFISRGQLSSASKLIILLDSLCLYNESAFYRNISHFLKGLVKMQNNHIQEGYNQAKKAIQIMNDLRFEEIAYLYEILLDQFIRIKGIDIVKS</sequence>
<dbReference type="Proteomes" id="UP000527632">
    <property type="component" value="Unassembled WGS sequence"/>
</dbReference>
<evidence type="ECO:0000313" key="7">
    <source>
        <dbReference type="EMBL" id="EAG4461304.1"/>
    </source>
</evidence>
<evidence type="ECO:0000313" key="26">
    <source>
        <dbReference type="Proteomes" id="UP000403352"/>
    </source>
</evidence>
<dbReference type="SUPFAM" id="SSF47413">
    <property type="entry name" value="lambda repressor-like DNA-binding domains"/>
    <property type="match status" value="1"/>
</dbReference>
<evidence type="ECO:0000313" key="30">
    <source>
        <dbReference type="Proteomes" id="UP000489121"/>
    </source>
</evidence>
<dbReference type="EMBL" id="AAALRN010000001">
    <property type="protein sequence ID" value="EAD1184033.1"/>
    <property type="molecule type" value="Genomic_DNA"/>
</dbReference>
<dbReference type="EMBL" id="AAASLB010000001">
    <property type="protein sequence ID" value="EAE4940673.1"/>
    <property type="molecule type" value="Genomic_DNA"/>
</dbReference>
<protein>
    <submittedName>
        <fullName evidence="14">Rgg family transcriptional regulator</fullName>
    </submittedName>
    <submittedName>
        <fullName evidence="4">Rgg/GadR/MutR family transcriptional regulator</fullName>
    </submittedName>
</protein>
<evidence type="ECO:0000313" key="18">
    <source>
        <dbReference type="EMBL" id="HAC1755515.1"/>
    </source>
</evidence>
<dbReference type="EMBL" id="QXLS01000001">
    <property type="protein sequence ID" value="RKA11039.1"/>
    <property type="molecule type" value="Genomic_DNA"/>
</dbReference>
<evidence type="ECO:0000313" key="8">
    <source>
        <dbReference type="EMBL" id="EAG9387911.1"/>
    </source>
</evidence>
<evidence type="ECO:0000313" key="3">
    <source>
        <dbReference type="EMBL" id="EAD1184033.1"/>
    </source>
</evidence>
<evidence type="ECO:0000313" key="25">
    <source>
        <dbReference type="Proteomes" id="UP000379076"/>
    </source>
</evidence>
<dbReference type="PROSITE" id="PS50943">
    <property type="entry name" value="HTH_CROC1"/>
    <property type="match status" value="1"/>
</dbReference>
<evidence type="ECO:0000313" key="31">
    <source>
        <dbReference type="Proteomes" id="UP000522199"/>
    </source>
</evidence>
<evidence type="ECO:0000313" key="34">
    <source>
        <dbReference type="Proteomes" id="UP000530452"/>
    </source>
</evidence>
<evidence type="ECO:0000313" key="32">
    <source>
        <dbReference type="Proteomes" id="UP000527632"/>
    </source>
</evidence>
<dbReference type="Proteomes" id="UP000546397">
    <property type="component" value="Unassembled WGS sequence"/>
</dbReference>
<evidence type="ECO:0000313" key="37">
    <source>
        <dbReference type="Proteomes" id="UP000840197"/>
    </source>
</evidence>
<evidence type="ECO:0000313" key="28">
    <source>
        <dbReference type="Proteomes" id="UP000460224"/>
    </source>
</evidence>
<dbReference type="InterPro" id="IPR011990">
    <property type="entry name" value="TPR-like_helical_dom_sf"/>
</dbReference>
<dbReference type="NCBIfam" id="TIGR01716">
    <property type="entry name" value="RGG_Cterm"/>
    <property type="match status" value="1"/>
</dbReference>
<dbReference type="Proteomes" id="UP000840039">
    <property type="component" value="Unassembled WGS sequence"/>
</dbReference>
<evidence type="ECO:0000313" key="5">
    <source>
        <dbReference type="EMBL" id="EAE4940673.1"/>
    </source>
</evidence>
<dbReference type="Proteomes" id="UP000358545">
    <property type="component" value="Unassembled WGS sequence"/>
</dbReference>
<evidence type="ECO:0000313" key="38">
    <source>
        <dbReference type="Proteomes" id="UP000843503"/>
    </source>
</evidence>
<evidence type="ECO:0000313" key="29">
    <source>
        <dbReference type="Proteomes" id="UP000467536"/>
    </source>
</evidence>